<evidence type="ECO:0008006" key="4">
    <source>
        <dbReference type="Google" id="ProtNLM"/>
    </source>
</evidence>
<evidence type="ECO:0000313" key="3">
    <source>
        <dbReference type="Proteomes" id="UP000278288"/>
    </source>
</evidence>
<dbReference type="AlphaFoldDB" id="A0AAD1DUB7"/>
<dbReference type="Proteomes" id="UP000278288">
    <property type="component" value="Chromosome"/>
</dbReference>
<keyword evidence="3" id="KW-1185">Reference proteome</keyword>
<sequence length="143" mass="16868">MRHKIVFFITLISGMFLPSAQTLTPSEIWHQLIPKKFNTDSLLTQKGFKIKYSGPKKLGGNLSCYFNKKYNEWIFIHDNEQEQTTSFSYLLPTLKKYKNNQVEKKLLVQGEKVAPMGKTYHENKLYYHLIYTFENYKASSLKE</sequence>
<organism evidence="2 3">
    <name type="scientific">Chryseobacterium nakagawai</name>
    <dbReference type="NCBI Taxonomy" id="1241982"/>
    <lineage>
        <taxon>Bacteria</taxon>
        <taxon>Pseudomonadati</taxon>
        <taxon>Bacteroidota</taxon>
        <taxon>Flavobacteriia</taxon>
        <taxon>Flavobacteriales</taxon>
        <taxon>Weeksellaceae</taxon>
        <taxon>Chryseobacterium group</taxon>
        <taxon>Chryseobacterium</taxon>
    </lineage>
</organism>
<dbReference type="KEGG" id="cnk:EG343_06515"/>
<reference evidence="2 3" key="1">
    <citation type="submission" date="2018-11" db="EMBL/GenBank/DDBJ databases">
        <title>Proposal to divide the Flavobacteriaceae and reorganize its genera based on Amino Acid Identity values calculated from whole genome sequences.</title>
        <authorList>
            <person name="Nicholson A.C."/>
            <person name="Gulvik C.A."/>
            <person name="Whitney A.M."/>
            <person name="Humrighouse B.W."/>
            <person name="Bell M."/>
            <person name="Holmes B."/>
            <person name="Steigerwalt A.G."/>
            <person name="Villarma A."/>
            <person name="Sheth M."/>
            <person name="Batra D."/>
            <person name="Pryor J."/>
            <person name="Bernardet J.-F."/>
            <person name="Hugo C."/>
            <person name="Kampfer P."/>
            <person name="Newman J."/>
            <person name="McQuiston J.R."/>
        </authorList>
    </citation>
    <scope>NUCLEOTIDE SEQUENCE [LARGE SCALE GENOMIC DNA]</scope>
    <source>
        <strain evidence="2 3">G0041</strain>
    </source>
</reference>
<gene>
    <name evidence="2" type="ORF">EG343_06515</name>
</gene>
<keyword evidence="1" id="KW-0732">Signal</keyword>
<dbReference type="EMBL" id="CP033923">
    <property type="protein sequence ID" value="AZA93829.1"/>
    <property type="molecule type" value="Genomic_DNA"/>
</dbReference>
<accession>A0AAD1DUB7</accession>
<feature type="signal peptide" evidence="1">
    <location>
        <begin position="1"/>
        <end position="20"/>
    </location>
</feature>
<dbReference type="RefSeq" id="WP_123856939.1">
    <property type="nucleotide sequence ID" value="NZ_CP033923.1"/>
</dbReference>
<feature type="chain" id="PRO_5042242254" description="Beta-lactamase-inhibitor-like PepSY-like domain-containing protein" evidence="1">
    <location>
        <begin position="21"/>
        <end position="143"/>
    </location>
</feature>
<protein>
    <recommendedName>
        <fullName evidence="4">Beta-lactamase-inhibitor-like PepSY-like domain-containing protein</fullName>
    </recommendedName>
</protein>
<evidence type="ECO:0000256" key="1">
    <source>
        <dbReference type="SAM" id="SignalP"/>
    </source>
</evidence>
<evidence type="ECO:0000313" key="2">
    <source>
        <dbReference type="EMBL" id="AZA93829.1"/>
    </source>
</evidence>
<name>A0AAD1DUB7_CHRNA</name>
<proteinExistence type="predicted"/>